<feature type="transmembrane region" description="Helical" evidence="1">
    <location>
        <begin position="121"/>
        <end position="151"/>
    </location>
</feature>
<evidence type="ECO:0000256" key="1">
    <source>
        <dbReference type="SAM" id="Phobius"/>
    </source>
</evidence>
<evidence type="ECO:0000313" key="2">
    <source>
        <dbReference type="EMBL" id="WZN67125.1"/>
    </source>
</evidence>
<keyword evidence="1" id="KW-1133">Transmembrane helix</keyword>
<dbReference type="InterPro" id="IPR026721">
    <property type="entry name" value="TMEM18"/>
</dbReference>
<gene>
    <name evidence="2" type="ORF">HKI87_18g86970</name>
</gene>
<evidence type="ECO:0000313" key="3">
    <source>
        <dbReference type="Proteomes" id="UP001472866"/>
    </source>
</evidence>
<protein>
    <submittedName>
        <fullName evidence="2">Transmembrane protein</fullName>
    </submittedName>
</protein>
<dbReference type="Pfam" id="PF14770">
    <property type="entry name" value="TMEM18"/>
    <property type="match status" value="1"/>
</dbReference>
<dbReference type="AlphaFoldDB" id="A0AAX4PM80"/>
<name>A0AAX4PM80_9CHLO</name>
<feature type="transmembrane region" description="Helical" evidence="1">
    <location>
        <begin position="57"/>
        <end position="74"/>
    </location>
</feature>
<sequence>MEDLVEDARSSFEQAATTLVDQIRSALVDERTGKNAFQLAVEQAQQFYQAVDWSERWLQALVATECFLLILVLVTRNRTTFQGILFVILGAVIYCAKYLNVYLEQNWSSFSRQPYFDASGLFISVVLSAPLLVINMVIVVNHLIVLSGLVVQVKRAQLKHKAREAAREAKKDR</sequence>
<dbReference type="EMBL" id="CP151518">
    <property type="protein sequence ID" value="WZN67125.1"/>
    <property type="molecule type" value="Genomic_DNA"/>
</dbReference>
<feature type="transmembrane region" description="Helical" evidence="1">
    <location>
        <begin position="81"/>
        <end position="101"/>
    </location>
</feature>
<organism evidence="2 3">
    <name type="scientific">Chloropicon roscoffensis</name>
    <dbReference type="NCBI Taxonomy" id="1461544"/>
    <lineage>
        <taxon>Eukaryota</taxon>
        <taxon>Viridiplantae</taxon>
        <taxon>Chlorophyta</taxon>
        <taxon>Chloropicophyceae</taxon>
        <taxon>Chloropicales</taxon>
        <taxon>Chloropicaceae</taxon>
        <taxon>Chloropicon</taxon>
    </lineage>
</organism>
<keyword evidence="1 2" id="KW-0812">Transmembrane</keyword>
<accession>A0AAX4PM80</accession>
<proteinExistence type="predicted"/>
<keyword evidence="1" id="KW-0472">Membrane</keyword>
<keyword evidence="3" id="KW-1185">Reference proteome</keyword>
<reference evidence="2 3" key="1">
    <citation type="submission" date="2024-03" db="EMBL/GenBank/DDBJ databases">
        <title>Complete genome sequence of the green alga Chloropicon roscoffensis RCC1871.</title>
        <authorList>
            <person name="Lemieux C."/>
            <person name="Pombert J.-F."/>
            <person name="Otis C."/>
            <person name="Turmel M."/>
        </authorList>
    </citation>
    <scope>NUCLEOTIDE SEQUENCE [LARGE SCALE GENOMIC DNA]</scope>
    <source>
        <strain evidence="2 3">RCC1871</strain>
    </source>
</reference>
<dbReference type="Proteomes" id="UP001472866">
    <property type="component" value="Chromosome 18"/>
</dbReference>